<dbReference type="PANTHER" id="PTHR46558">
    <property type="entry name" value="TRACRIPTIONAL REGULATORY PROTEIN-RELATED-RELATED"/>
    <property type="match status" value="1"/>
</dbReference>
<protein>
    <submittedName>
        <fullName evidence="3">XRE family transcriptional regulator</fullName>
    </submittedName>
</protein>
<dbReference type="EMBL" id="CAKJVE010000004">
    <property type="protein sequence ID" value="CAG9703380.1"/>
    <property type="molecule type" value="Genomic_DNA"/>
</dbReference>
<accession>A0AA86MDX4</accession>
<dbReference type="CDD" id="cd00093">
    <property type="entry name" value="HTH_XRE"/>
    <property type="match status" value="1"/>
</dbReference>
<organism evidence="3 4">
    <name type="scientific">Clostridium neonatale</name>
    <dbReference type="NCBI Taxonomy" id="137838"/>
    <lineage>
        <taxon>Bacteria</taxon>
        <taxon>Bacillati</taxon>
        <taxon>Bacillota</taxon>
        <taxon>Clostridia</taxon>
        <taxon>Eubacteriales</taxon>
        <taxon>Clostridiaceae</taxon>
        <taxon>Clostridium</taxon>
    </lineage>
</organism>
<dbReference type="GO" id="GO:0003677">
    <property type="term" value="F:DNA binding"/>
    <property type="evidence" value="ECO:0007669"/>
    <property type="project" value="UniProtKB-KW"/>
</dbReference>
<dbReference type="Proteomes" id="UP000789738">
    <property type="component" value="Unassembled WGS sequence"/>
</dbReference>
<dbReference type="RefSeq" id="WP_210886282.1">
    <property type="nucleotide sequence ID" value="NZ_CAKJVE010000004.1"/>
</dbReference>
<dbReference type="SMART" id="SM00530">
    <property type="entry name" value="HTH_XRE"/>
    <property type="match status" value="1"/>
</dbReference>
<sequence length="165" mass="19299">MDVNYLSTNLKKLRKDNKLSQSKLGEMLGVSGAYIQQLEKGIKTNPSFDLIYKISKYFDIAPLQLLEYDINNKHQEFPEYSELSNSLRNAAIKKAENYNTKKYFEQLFKKPSEWEENSISTAIGVLLKEIGYNVHDFTEDEYKKIEKSIFEYLKTIVFIKNTNSK</sequence>
<feature type="domain" description="HTH cro/C1-type" evidence="2">
    <location>
        <begin position="10"/>
        <end position="65"/>
    </location>
</feature>
<name>A0AA86MDX4_9CLOT</name>
<dbReference type="SUPFAM" id="SSF47413">
    <property type="entry name" value="lambda repressor-like DNA-binding domains"/>
    <property type="match status" value="1"/>
</dbReference>
<dbReference type="PROSITE" id="PS50943">
    <property type="entry name" value="HTH_CROC1"/>
    <property type="match status" value="1"/>
</dbReference>
<comment type="caution">
    <text evidence="3">The sequence shown here is derived from an EMBL/GenBank/DDBJ whole genome shotgun (WGS) entry which is preliminary data.</text>
</comment>
<reference evidence="3" key="1">
    <citation type="submission" date="2021-10" db="EMBL/GenBank/DDBJ databases">
        <authorList>
            <person name="Mesa V."/>
        </authorList>
    </citation>
    <scope>NUCLEOTIDE SEQUENCE</scope>
    <source>
        <strain evidence="3">CC3_PB</strain>
    </source>
</reference>
<dbReference type="InterPro" id="IPR001387">
    <property type="entry name" value="Cro/C1-type_HTH"/>
</dbReference>
<dbReference type="Pfam" id="PF01381">
    <property type="entry name" value="HTH_3"/>
    <property type="match status" value="1"/>
</dbReference>
<evidence type="ECO:0000256" key="1">
    <source>
        <dbReference type="ARBA" id="ARBA00023125"/>
    </source>
</evidence>
<dbReference type="Gene3D" id="1.10.260.40">
    <property type="entry name" value="lambda repressor-like DNA-binding domains"/>
    <property type="match status" value="1"/>
</dbReference>
<evidence type="ECO:0000313" key="4">
    <source>
        <dbReference type="Proteomes" id="UP000789738"/>
    </source>
</evidence>
<gene>
    <name evidence="3" type="ORF">CNEO_40572</name>
</gene>
<evidence type="ECO:0000259" key="2">
    <source>
        <dbReference type="PROSITE" id="PS50943"/>
    </source>
</evidence>
<dbReference type="InterPro" id="IPR010982">
    <property type="entry name" value="Lambda_DNA-bd_dom_sf"/>
</dbReference>
<keyword evidence="1" id="KW-0238">DNA-binding</keyword>
<dbReference type="AlphaFoldDB" id="A0AA86MDX4"/>
<dbReference type="PANTHER" id="PTHR46558:SF11">
    <property type="entry name" value="HTH-TYPE TRANSCRIPTIONAL REGULATOR XRE"/>
    <property type="match status" value="1"/>
</dbReference>
<proteinExistence type="predicted"/>
<evidence type="ECO:0000313" key="3">
    <source>
        <dbReference type="EMBL" id="CAG9703380.1"/>
    </source>
</evidence>